<feature type="region of interest" description="Disordered" evidence="1">
    <location>
        <begin position="1"/>
        <end position="37"/>
    </location>
</feature>
<evidence type="ECO:0000313" key="4">
    <source>
        <dbReference type="EMBL" id="GHO89323.1"/>
    </source>
</evidence>
<proteinExistence type="predicted"/>
<keyword evidence="2" id="KW-0812">Transmembrane</keyword>
<keyword evidence="2" id="KW-1133">Transmembrane helix</keyword>
<keyword evidence="2" id="KW-0472">Membrane</keyword>
<organism evidence="4 5">
    <name type="scientific">Dictyobacter formicarum</name>
    <dbReference type="NCBI Taxonomy" id="2778368"/>
    <lineage>
        <taxon>Bacteria</taxon>
        <taxon>Bacillati</taxon>
        <taxon>Chloroflexota</taxon>
        <taxon>Ktedonobacteria</taxon>
        <taxon>Ktedonobacterales</taxon>
        <taxon>Dictyobacteraceae</taxon>
        <taxon>Dictyobacter</taxon>
    </lineage>
</organism>
<evidence type="ECO:0000256" key="2">
    <source>
        <dbReference type="SAM" id="Phobius"/>
    </source>
</evidence>
<reference evidence="4 5" key="1">
    <citation type="journal article" date="2021" name="Int. J. Syst. Evol. Microbiol.">
        <title>Reticulibacter mediterranei gen. nov., sp. nov., within the new family Reticulibacteraceae fam. nov., and Ktedonospora formicarum gen. nov., sp. nov., Ktedonobacter robiniae sp. nov., Dictyobacter formicarum sp. nov. and Dictyobacter arantiisoli sp. nov., belonging to the class Ktedonobacteria.</title>
        <authorList>
            <person name="Yabe S."/>
            <person name="Zheng Y."/>
            <person name="Wang C.M."/>
            <person name="Sakai Y."/>
            <person name="Abe K."/>
            <person name="Yokota A."/>
            <person name="Donadio S."/>
            <person name="Cavaletti L."/>
            <person name="Monciardini P."/>
        </authorList>
    </citation>
    <scope>NUCLEOTIDE SEQUENCE [LARGE SCALE GENOMIC DNA]</scope>
    <source>
        <strain evidence="4 5">SOSP1-9</strain>
    </source>
</reference>
<dbReference type="Proteomes" id="UP000635565">
    <property type="component" value="Unassembled WGS sequence"/>
</dbReference>
<name>A0ABQ3VU24_9CHLR</name>
<dbReference type="InterPro" id="IPR010496">
    <property type="entry name" value="AL/BT2_dom"/>
</dbReference>
<protein>
    <recommendedName>
        <fullName evidence="3">3-keto-alpha-glucoside-1,2-lyase/3-keto-2-hydroxy-glucal hydratase domain-containing protein</fullName>
    </recommendedName>
</protein>
<evidence type="ECO:0000256" key="1">
    <source>
        <dbReference type="SAM" id="MobiDB-lite"/>
    </source>
</evidence>
<dbReference type="EMBL" id="BNJJ01000034">
    <property type="protein sequence ID" value="GHO89323.1"/>
    <property type="molecule type" value="Genomic_DNA"/>
</dbReference>
<evidence type="ECO:0000259" key="3">
    <source>
        <dbReference type="Pfam" id="PF06439"/>
    </source>
</evidence>
<sequence>MVQEDAARPGLAEFPRAGASYPTTNEPAYPPASGPAYPPANGPYPPINGPIYPPAGNTTYPGAGITSHNGPVSYTQPPAYGQSLPPVGYPPYMAPGKPKRRINPLFIALGVVLVVLVALCGILAVTLSSAMAPISHSSSSNTASASQTPLPAPTGKAIINDNFGDNNNNWNLFQAAGYGASIQKHTLVMSEGNGKIFLEHVPGAQSVANFRLDMTYTQLQDNNQAYVGALFRRQSMPTSQGFRGYELKIAASSGQYAIRKVVDPPANHAPGEVNAAINLASGSLDNTVQPDKSIQTTLIVQGTSITLYVNGKLVTTCDDSSSTAPYDTGSVNLLLQGGDNGIPAKVAFSHFALYDTGSSGPSI</sequence>
<dbReference type="Gene3D" id="2.60.120.560">
    <property type="entry name" value="Exo-inulinase, domain 1"/>
    <property type="match status" value="1"/>
</dbReference>
<feature type="domain" description="3-keto-alpha-glucoside-1,2-lyase/3-keto-2-hydroxy-glucal hydratase" evidence="3">
    <location>
        <begin position="165"/>
        <end position="337"/>
    </location>
</feature>
<accession>A0ABQ3VU24</accession>
<comment type="caution">
    <text evidence="4">The sequence shown here is derived from an EMBL/GenBank/DDBJ whole genome shotgun (WGS) entry which is preliminary data.</text>
</comment>
<gene>
    <name evidence="4" type="ORF">KSZ_73290</name>
</gene>
<dbReference type="Pfam" id="PF06439">
    <property type="entry name" value="3keto-disac_hyd"/>
    <property type="match status" value="1"/>
</dbReference>
<evidence type="ECO:0000313" key="5">
    <source>
        <dbReference type="Proteomes" id="UP000635565"/>
    </source>
</evidence>
<feature type="compositionally biased region" description="Pro residues" evidence="1">
    <location>
        <begin position="28"/>
        <end position="37"/>
    </location>
</feature>
<feature type="transmembrane region" description="Helical" evidence="2">
    <location>
        <begin position="105"/>
        <end position="131"/>
    </location>
</feature>
<keyword evidence="5" id="KW-1185">Reference proteome</keyword>